<feature type="compositionally biased region" description="Basic and acidic residues" evidence="1">
    <location>
        <begin position="593"/>
        <end position="637"/>
    </location>
</feature>
<feature type="compositionally biased region" description="Basic and acidic residues" evidence="1">
    <location>
        <begin position="654"/>
        <end position="674"/>
    </location>
</feature>
<feature type="region of interest" description="Disordered" evidence="1">
    <location>
        <begin position="690"/>
        <end position="1067"/>
    </location>
</feature>
<feature type="compositionally biased region" description="Polar residues" evidence="1">
    <location>
        <begin position="720"/>
        <end position="730"/>
    </location>
</feature>
<evidence type="ECO:0000313" key="3">
    <source>
        <dbReference type="Proteomes" id="UP001432027"/>
    </source>
</evidence>
<dbReference type="EMBL" id="BTSX01000004">
    <property type="protein sequence ID" value="GMS95457.1"/>
    <property type="molecule type" value="Genomic_DNA"/>
</dbReference>
<feature type="compositionally biased region" description="Low complexity" evidence="1">
    <location>
        <begin position="742"/>
        <end position="760"/>
    </location>
</feature>
<feature type="compositionally biased region" description="Basic and acidic residues" evidence="1">
    <location>
        <begin position="831"/>
        <end position="841"/>
    </location>
</feature>
<evidence type="ECO:0000256" key="1">
    <source>
        <dbReference type="SAM" id="MobiDB-lite"/>
    </source>
</evidence>
<proteinExistence type="predicted"/>
<feature type="compositionally biased region" description="Low complexity" evidence="1">
    <location>
        <begin position="795"/>
        <end position="805"/>
    </location>
</feature>
<organism evidence="2 3">
    <name type="scientific">Pristionchus entomophagus</name>
    <dbReference type="NCBI Taxonomy" id="358040"/>
    <lineage>
        <taxon>Eukaryota</taxon>
        <taxon>Metazoa</taxon>
        <taxon>Ecdysozoa</taxon>
        <taxon>Nematoda</taxon>
        <taxon>Chromadorea</taxon>
        <taxon>Rhabditida</taxon>
        <taxon>Rhabditina</taxon>
        <taxon>Diplogasteromorpha</taxon>
        <taxon>Diplogasteroidea</taxon>
        <taxon>Neodiplogasteridae</taxon>
        <taxon>Pristionchus</taxon>
    </lineage>
</organism>
<protein>
    <submittedName>
        <fullName evidence="2">Uncharacterized protein</fullName>
    </submittedName>
</protein>
<feature type="non-terminal residue" evidence="2">
    <location>
        <position position="1"/>
    </location>
</feature>
<feature type="compositionally biased region" description="Basic and acidic residues" evidence="1">
    <location>
        <begin position="690"/>
        <end position="699"/>
    </location>
</feature>
<name>A0AAV5TM60_9BILA</name>
<reference evidence="2" key="1">
    <citation type="submission" date="2023-10" db="EMBL/GenBank/DDBJ databases">
        <title>Genome assembly of Pristionchus species.</title>
        <authorList>
            <person name="Yoshida K."/>
            <person name="Sommer R.J."/>
        </authorList>
    </citation>
    <scope>NUCLEOTIDE SEQUENCE</scope>
    <source>
        <strain evidence="2">RS0144</strain>
    </source>
</reference>
<feature type="compositionally biased region" description="Basic and acidic residues" evidence="1">
    <location>
        <begin position="473"/>
        <end position="487"/>
    </location>
</feature>
<keyword evidence="3" id="KW-1185">Reference proteome</keyword>
<feature type="compositionally biased region" description="Basic and acidic residues" evidence="1">
    <location>
        <begin position="975"/>
        <end position="999"/>
    </location>
</feature>
<feature type="compositionally biased region" description="Acidic residues" evidence="1">
    <location>
        <begin position="527"/>
        <end position="541"/>
    </location>
</feature>
<feature type="region of interest" description="Disordered" evidence="1">
    <location>
        <begin position="461"/>
        <end position="493"/>
    </location>
</feature>
<comment type="caution">
    <text evidence="2">The sequence shown here is derived from an EMBL/GenBank/DDBJ whole genome shotgun (WGS) entry which is preliminary data.</text>
</comment>
<gene>
    <name evidence="2" type="ORF">PENTCL1PPCAC_17632</name>
</gene>
<accession>A0AAV5TM60</accession>
<dbReference type="Proteomes" id="UP001432027">
    <property type="component" value="Unassembled WGS sequence"/>
</dbReference>
<feature type="compositionally biased region" description="Basic and acidic residues" evidence="1">
    <location>
        <begin position="885"/>
        <end position="908"/>
    </location>
</feature>
<sequence length="1253" mass="141577">FRTTPIFILIEDSQMAKKKAKLVDRQSDQTDSWLHDIPQFSNGTKLDECLFREQQFLDWSVLKAALLRDYELKVMTKDANNNQRIVKDVDDSNIITLKGEDDEITIRDIVTNYKEAEKLIGGEELREIVFLDELSNKSTKEVRKLLEVAQYFLYNPPGDSQWLAVLVKNHDSVLECLLFMGEISEEKFVLSNENPWRRTLVMGSVGMSPLYRLFEIDNDEKSRIVDTLSNEINGGKRKKLEAKRMPECLFRVPLLEGNCELDEGGIVELLAVKRDPVIRGRYSPATCPLFLSATIVHCDGFVYEVKVVDGKEETTYHVHMSEGLLYPVGTAERLGVNIRGQRTTEPKRYTNEVGGPKKCEEEEWRGFAELLICDEKCPSIRPIVISNIHFGILAEFSFIDSMEIGSLLFPISNPLLLPCQFSKKSKIPVVFDKERVNRGLLEEALNEERRETVAVMTRDGMEDMGMDLSMNGDMKEEDAPVPEEEKSNSVPLDLLDRISHSQILGAGDLFSEELMYELDDMTGAGGEDVDEREGGDADDERELMNPSGENGSCPKEKKKDDDDGLSEKTAQLNLYKDRSVSNIQSLGDENEEEKEKEMEMKKKEDPQEGHHSQEKKKDLKDTEEDKIVGNKRGEVVRRGGVMETEGRNTSVSSKEQERKEKSEEGRAVSDDGVRKVEVMKIVHPQVEILRSEREIKNEFDPYETELTQPTHTPPLRNIKRSLSTTSSTESNRSKKKKMDDISPSSPSSPLSRSSPSPHSPMTQSIGGIDPSAVSLDETGVAVAMDEENETAADAVVGEMGEMVETGGEGALDDASTTAQMDQTHPIPVIPLEEKEGEKNEKEEDGGMNDIPGSISPSRENDNGGDDTGLEHSLAKTSLKGLNISEKTERMVEEKEEEGKDKGREEMGMEQKYLSKSPLKELMKQNEDEEMEEENKDVEGEKMEIEKNGDVETEKNETNKKIPVESLVSQGEEMMETEKNDERKEEEREEREETGLKMLDEGIPSASSNNLAQPGSRDEIVNVEDKEKMASDDEKEEKEDVPCKRSRLGSSMINGVENKEKGDSDNLAGRGVPLDPSFNAFQLPPHQARAVAMRERAKVRGGHPRAPFIRDIPPVNGEVERLIGGDEELQRIQMEQVLIHNNLLRVSDKIIDKDIITVELMSQLRHPLEWNSIEVQLFFDQIDIEQPLRDYLKEQDMDGMKVFRLTLNEIIGEFPNLGEHDFNEKMFLYGFIEKIGKIATDADTNFAPRAQYHH</sequence>
<feature type="compositionally biased region" description="Acidic residues" evidence="1">
    <location>
        <begin position="926"/>
        <end position="935"/>
    </location>
</feature>
<feature type="region of interest" description="Disordered" evidence="1">
    <location>
        <begin position="522"/>
        <end position="674"/>
    </location>
</feature>
<feature type="compositionally biased region" description="Basic and acidic residues" evidence="1">
    <location>
        <begin position="936"/>
        <end position="962"/>
    </location>
</feature>
<feature type="compositionally biased region" description="Basic and acidic residues" evidence="1">
    <location>
        <begin position="1015"/>
        <end position="1042"/>
    </location>
</feature>
<dbReference type="AlphaFoldDB" id="A0AAV5TM60"/>
<evidence type="ECO:0000313" key="2">
    <source>
        <dbReference type="EMBL" id="GMS95457.1"/>
    </source>
</evidence>